<evidence type="ECO:0000313" key="3">
    <source>
        <dbReference type="EMBL" id="WAR00179.1"/>
    </source>
</evidence>
<dbReference type="Pfam" id="PF00481">
    <property type="entry name" value="PP2C"/>
    <property type="match status" value="1"/>
</dbReference>
<dbReference type="EMBL" id="CP111014">
    <property type="protein sequence ID" value="WAR00179.1"/>
    <property type="molecule type" value="Genomic_DNA"/>
</dbReference>
<dbReference type="InterPro" id="IPR015655">
    <property type="entry name" value="PP2C"/>
</dbReference>
<dbReference type="SMART" id="SM00332">
    <property type="entry name" value="PP2Cc"/>
    <property type="match status" value="1"/>
</dbReference>
<dbReference type="InterPro" id="IPR001932">
    <property type="entry name" value="PPM-type_phosphatase-like_dom"/>
</dbReference>
<evidence type="ECO:0000259" key="2">
    <source>
        <dbReference type="PROSITE" id="PS51746"/>
    </source>
</evidence>
<feature type="domain" description="PPM-type phosphatase" evidence="2">
    <location>
        <begin position="109"/>
        <end position="359"/>
    </location>
</feature>
<evidence type="ECO:0000313" key="4">
    <source>
        <dbReference type="Proteomes" id="UP001164746"/>
    </source>
</evidence>
<dbReference type="InterPro" id="IPR036457">
    <property type="entry name" value="PPM-type-like_dom_sf"/>
</dbReference>
<dbReference type="SMART" id="SM00331">
    <property type="entry name" value="PP2C_SIG"/>
    <property type="match status" value="1"/>
</dbReference>
<protein>
    <submittedName>
        <fullName evidence="3">PPM1K-like protein</fullName>
    </submittedName>
</protein>
<reference evidence="3" key="1">
    <citation type="submission" date="2022-11" db="EMBL/GenBank/DDBJ databases">
        <title>Centuries of genome instability and evolution in soft-shell clam transmissible cancer (bioRxiv).</title>
        <authorList>
            <person name="Hart S.F.M."/>
            <person name="Yonemitsu M.A."/>
            <person name="Giersch R.M."/>
            <person name="Beal B.F."/>
            <person name="Arriagada G."/>
            <person name="Davis B.W."/>
            <person name="Ostrander E.A."/>
            <person name="Goff S.P."/>
            <person name="Metzger M.J."/>
        </authorList>
    </citation>
    <scope>NUCLEOTIDE SEQUENCE</scope>
    <source>
        <strain evidence="3">MELC-2E11</strain>
        <tissue evidence="3">Siphon/mantle</tissue>
    </source>
</reference>
<organism evidence="3 4">
    <name type="scientific">Mya arenaria</name>
    <name type="common">Soft-shell clam</name>
    <dbReference type="NCBI Taxonomy" id="6604"/>
    <lineage>
        <taxon>Eukaryota</taxon>
        <taxon>Metazoa</taxon>
        <taxon>Spiralia</taxon>
        <taxon>Lophotrochozoa</taxon>
        <taxon>Mollusca</taxon>
        <taxon>Bivalvia</taxon>
        <taxon>Autobranchia</taxon>
        <taxon>Heteroconchia</taxon>
        <taxon>Euheterodonta</taxon>
        <taxon>Imparidentia</taxon>
        <taxon>Neoheterodontei</taxon>
        <taxon>Myida</taxon>
        <taxon>Myoidea</taxon>
        <taxon>Myidae</taxon>
        <taxon>Mya</taxon>
    </lineage>
</organism>
<dbReference type="PROSITE" id="PS51746">
    <property type="entry name" value="PPM_2"/>
    <property type="match status" value="1"/>
</dbReference>
<dbReference type="Gene3D" id="3.60.40.10">
    <property type="entry name" value="PPM-type phosphatase domain"/>
    <property type="match status" value="1"/>
</dbReference>
<feature type="compositionally biased region" description="Polar residues" evidence="1">
    <location>
        <begin position="37"/>
        <end position="49"/>
    </location>
</feature>
<gene>
    <name evidence="3" type="ORF">MAR_024551</name>
</gene>
<dbReference type="PANTHER" id="PTHR47992">
    <property type="entry name" value="PROTEIN PHOSPHATASE"/>
    <property type="match status" value="1"/>
</dbReference>
<feature type="region of interest" description="Disordered" evidence="1">
    <location>
        <begin position="37"/>
        <end position="70"/>
    </location>
</feature>
<dbReference type="SUPFAM" id="SSF81606">
    <property type="entry name" value="PP2C-like"/>
    <property type="match status" value="1"/>
</dbReference>
<keyword evidence="4" id="KW-1185">Reference proteome</keyword>
<accession>A0ABY7DTH1</accession>
<dbReference type="CDD" id="cd00143">
    <property type="entry name" value="PP2Cc"/>
    <property type="match status" value="1"/>
</dbReference>
<dbReference type="Proteomes" id="UP001164746">
    <property type="component" value="Chromosome 3"/>
</dbReference>
<sequence>MFGVVQCPKTGAVVHLTKQLLSHANNRSRCLTRALTETPTGQKQTTRQIHTGKASRLAGHLSDPENRGERQRGVNFDTLGAWNNRIELPVSIEKSIERGQLIPDLPIDNVGSASLQGRRQENEDRFIVKKLRENLLCFAIFDGHGGSAAVNFVHENIEHHIRYWLGRTEKLADVLRKSFIDVNNLLSRHLAFQGADVMTGTTATVCLLQNSIELVIGHVGDTRAILCREGEAIRLSKDHTPENVGEIERIIKAGGSISENSLGVANVNGRLSMTRSIGDFELKHYGVIADPYICSVTLKHDKDSFLLLESDGLSFVLNDQELVDIVTCCSTPLEAAEFVTDQALQFGSEDNVTAVVIPFGAWGKYRNTSARIPYSFGRHLTSHRY</sequence>
<proteinExistence type="predicted"/>
<name>A0ABY7DTH1_MYAAR</name>
<evidence type="ECO:0000256" key="1">
    <source>
        <dbReference type="SAM" id="MobiDB-lite"/>
    </source>
</evidence>